<dbReference type="PANTHER" id="PTHR10073:SF12">
    <property type="entry name" value="DNA MISMATCH REPAIR PROTEIN MLH1"/>
    <property type="match status" value="1"/>
</dbReference>
<dbReference type="Pfam" id="PF08676">
    <property type="entry name" value="MutL_C"/>
    <property type="match status" value="1"/>
</dbReference>
<evidence type="ECO:0000256" key="4">
    <source>
        <dbReference type="HAMAP-Rule" id="MF_00149"/>
    </source>
</evidence>
<dbReference type="SUPFAM" id="SSF55874">
    <property type="entry name" value="ATPase domain of HSP90 chaperone/DNA topoisomerase II/histidine kinase"/>
    <property type="match status" value="1"/>
</dbReference>
<dbReference type="CDD" id="cd00782">
    <property type="entry name" value="MutL_Trans"/>
    <property type="match status" value="1"/>
</dbReference>
<keyword evidence="2 4" id="KW-0227">DNA damage</keyword>
<dbReference type="GO" id="GO:0006298">
    <property type="term" value="P:mismatch repair"/>
    <property type="evidence" value="ECO:0007669"/>
    <property type="project" value="UniProtKB-UniRule"/>
</dbReference>
<feature type="domain" description="MutL C-terminal dimerisation" evidence="5">
    <location>
        <begin position="436"/>
        <end position="577"/>
    </location>
</feature>
<evidence type="ECO:0000259" key="6">
    <source>
        <dbReference type="SMART" id="SM01340"/>
    </source>
</evidence>
<dbReference type="PROSITE" id="PS00058">
    <property type="entry name" value="DNA_MISMATCH_REPAIR_1"/>
    <property type="match status" value="1"/>
</dbReference>
<dbReference type="SMART" id="SM01340">
    <property type="entry name" value="DNA_mis_repair"/>
    <property type="match status" value="1"/>
</dbReference>
<gene>
    <name evidence="4" type="primary">mutL</name>
    <name evidence="7" type="ORF">HNQ80_002801</name>
</gene>
<dbReference type="InterPro" id="IPR002099">
    <property type="entry name" value="MutL/Mlh/PMS"/>
</dbReference>
<dbReference type="Gene3D" id="3.30.230.10">
    <property type="match status" value="1"/>
</dbReference>
<dbReference type="InterPro" id="IPR036890">
    <property type="entry name" value="HATPase_C_sf"/>
</dbReference>
<dbReference type="InterPro" id="IPR037198">
    <property type="entry name" value="MutL_C_sf"/>
</dbReference>
<dbReference type="SUPFAM" id="SSF54211">
    <property type="entry name" value="Ribosomal protein S5 domain 2-like"/>
    <property type="match status" value="1"/>
</dbReference>
<dbReference type="SMART" id="SM00853">
    <property type="entry name" value="MutL_C"/>
    <property type="match status" value="1"/>
</dbReference>
<dbReference type="InterPro" id="IPR042121">
    <property type="entry name" value="MutL_C_regsub"/>
</dbReference>
<organism evidence="7 8">
    <name type="scientific">Anaerosolibacter carboniphilus</name>
    <dbReference type="NCBI Taxonomy" id="1417629"/>
    <lineage>
        <taxon>Bacteria</taxon>
        <taxon>Bacillati</taxon>
        <taxon>Bacillota</taxon>
        <taxon>Clostridia</taxon>
        <taxon>Peptostreptococcales</taxon>
        <taxon>Thermotaleaceae</taxon>
        <taxon>Anaerosolibacter</taxon>
    </lineage>
</organism>
<dbReference type="AlphaFoldDB" id="A0A841KTF3"/>
<dbReference type="Pfam" id="PF01119">
    <property type="entry name" value="DNA_mis_repair"/>
    <property type="match status" value="1"/>
</dbReference>
<evidence type="ECO:0000313" key="7">
    <source>
        <dbReference type="EMBL" id="MBB6216697.1"/>
    </source>
</evidence>
<sequence length="620" mass="70588">MNNRIIKLDPLTANKIAAGEVVDRPASVVKELVENAIDAQATSIVVEIREGGKTFIRVTDNGSGIDETDIELAFERHATSKLRNIEDLNTILSLGFRGEALASISSVSQIELVTKTETSDSGIVLELHSGKIISRNRIGTTKGTTFVIKNLFYNTPARLKFMKSSSTEAAYINDVVSRLAMAHPNIAVRFINNESIIFSTSGSGNVIHNIASIYGKELAKNIYHFKKEHGEISLEAFVAKPSFHRGNRQLQSFFINGRYIKSLLLQNSVEEAYRTLLPINKYPICFLYLTMSPELIDVNIHPTKLEIKFSNDEILKPFITRCIKEALYRQNLIPEVSFETTKVKDNSLDNVIDLLPLKETTQPFIEKSNVIIKKQVEDKFPVFTNNKVEQKNDFPKVHEEQMIFESSVPSPTPTNHQGNFSEKLPIENIKISDITIIGQLFHTYLVGEYKEALFLIDQHAAHERIIFEWMLNRFRSRSVMVQQLLVPIVVELTLGEWSAVMDNHDLLSQFGFEVEDFGQHTVLIRSVPMIMGEPEAKSFFHEIVDHFVKEHFHITDYKIDKIIAMACKEAIKAKDKLDTIEMHELLKQLEDLENPYTCPHGRPIIVSISKYEIEKKFKRV</sequence>
<dbReference type="InterPro" id="IPR014790">
    <property type="entry name" value="MutL_C"/>
</dbReference>
<dbReference type="FunFam" id="3.30.565.10:FF:000003">
    <property type="entry name" value="DNA mismatch repair endonuclease MutL"/>
    <property type="match status" value="1"/>
</dbReference>
<evidence type="ECO:0000256" key="1">
    <source>
        <dbReference type="ARBA" id="ARBA00006082"/>
    </source>
</evidence>
<keyword evidence="3 4" id="KW-0234">DNA repair</keyword>
<dbReference type="InterPro" id="IPR014721">
    <property type="entry name" value="Ribsml_uS5_D2-typ_fold_subgr"/>
</dbReference>
<dbReference type="Gene3D" id="3.30.565.10">
    <property type="entry name" value="Histidine kinase-like ATPase, C-terminal domain"/>
    <property type="match status" value="1"/>
</dbReference>
<dbReference type="RefSeq" id="WP_184311214.1">
    <property type="nucleotide sequence ID" value="NZ_JACHEN010000016.1"/>
</dbReference>
<evidence type="ECO:0000313" key="8">
    <source>
        <dbReference type="Proteomes" id="UP000579281"/>
    </source>
</evidence>
<dbReference type="Gene3D" id="3.30.1370.100">
    <property type="entry name" value="MutL, C-terminal domain, regulatory subdomain"/>
    <property type="match status" value="1"/>
</dbReference>
<name>A0A841KTF3_9FIRM</name>
<evidence type="ECO:0000256" key="2">
    <source>
        <dbReference type="ARBA" id="ARBA00022763"/>
    </source>
</evidence>
<dbReference type="Pfam" id="PF13589">
    <property type="entry name" value="HATPase_c_3"/>
    <property type="match status" value="1"/>
</dbReference>
<dbReference type="GO" id="GO:0016887">
    <property type="term" value="F:ATP hydrolysis activity"/>
    <property type="evidence" value="ECO:0007669"/>
    <property type="project" value="InterPro"/>
</dbReference>
<dbReference type="GO" id="GO:0005524">
    <property type="term" value="F:ATP binding"/>
    <property type="evidence" value="ECO:0007669"/>
    <property type="project" value="InterPro"/>
</dbReference>
<feature type="domain" description="DNA mismatch repair protein S5" evidence="6">
    <location>
        <begin position="210"/>
        <end position="328"/>
    </location>
</feature>
<comment type="caution">
    <text evidence="7">The sequence shown here is derived from an EMBL/GenBank/DDBJ whole genome shotgun (WGS) entry which is preliminary data.</text>
</comment>
<dbReference type="NCBIfam" id="TIGR00585">
    <property type="entry name" value="mutl"/>
    <property type="match status" value="1"/>
</dbReference>
<dbReference type="SUPFAM" id="SSF118116">
    <property type="entry name" value="DNA mismatch repair protein MutL"/>
    <property type="match status" value="1"/>
</dbReference>
<dbReference type="InterPro" id="IPR020667">
    <property type="entry name" value="DNA_mismatch_repair_MutL"/>
</dbReference>
<dbReference type="InterPro" id="IPR020568">
    <property type="entry name" value="Ribosomal_Su5_D2-typ_SF"/>
</dbReference>
<dbReference type="InterPro" id="IPR042120">
    <property type="entry name" value="MutL_C_dimsub"/>
</dbReference>
<dbReference type="GO" id="GO:0140664">
    <property type="term" value="F:ATP-dependent DNA damage sensor activity"/>
    <property type="evidence" value="ECO:0007669"/>
    <property type="project" value="InterPro"/>
</dbReference>
<dbReference type="PANTHER" id="PTHR10073">
    <property type="entry name" value="DNA MISMATCH REPAIR PROTEIN MLH, PMS, MUTL"/>
    <property type="match status" value="1"/>
</dbReference>
<dbReference type="GO" id="GO:0032300">
    <property type="term" value="C:mismatch repair complex"/>
    <property type="evidence" value="ECO:0007669"/>
    <property type="project" value="InterPro"/>
</dbReference>
<dbReference type="InterPro" id="IPR038973">
    <property type="entry name" value="MutL/Mlh/Pms-like"/>
</dbReference>
<accession>A0A841KTF3</accession>
<reference evidence="7 8" key="1">
    <citation type="submission" date="2020-08" db="EMBL/GenBank/DDBJ databases">
        <title>Genomic Encyclopedia of Type Strains, Phase IV (KMG-IV): sequencing the most valuable type-strain genomes for metagenomic binning, comparative biology and taxonomic classification.</title>
        <authorList>
            <person name="Goeker M."/>
        </authorList>
    </citation>
    <scope>NUCLEOTIDE SEQUENCE [LARGE SCALE GENOMIC DNA]</scope>
    <source>
        <strain evidence="7 8">DSM 103526</strain>
    </source>
</reference>
<dbReference type="HAMAP" id="MF_00149">
    <property type="entry name" value="DNA_mis_repair"/>
    <property type="match status" value="1"/>
</dbReference>
<protein>
    <recommendedName>
        <fullName evidence="4">DNA mismatch repair protein MutL</fullName>
    </recommendedName>
</protein>
<comment type="function">
    <text evidence="4">This protein is involved in the repair of mismatches in DNA. It is required for dam-dependent methyl-directed DNA mismatch repair. May act as a 'molecular matchmaker', a protein that promotes the formation of a stable complex between two or more DNA-binding proteins in an ATP-dependent manner without itself being part of a final effector complex.</text>
</comment>
<dbReference type="GO" id="GO:0030983">
    <property type="term" value="F:mismatched DNA binding"/>
    <property type="evidence" value="ECO:0007669"/>
    <property type="project" value="InterPro"/>
</dbReference>
<proteinExistence type="inferred from homology"/>
<dbReference type="Proteomes" id="UP000579281">
    <property type="component" value="Unassembled WGS sequence"/>
</dbReference>
<dbReference type="EMBL" id="JACHEN010000016">
    <property type="protein sequence ID" value="MBB6216697.1"/>
    <property type="molecule type" value="Genomic_DNA"/>
</dbReference>
<dbReference type="CDD" id="cd16926">
    <property type="entry name" value="HATPase_MutL-MLH-PMS-like"/>
    <property type="match status" value="1"/>
</dbReference>
<comment type="similarity">
    <text evidence="1 4">Belongs to the DNA mismatch repair MutL/HexB family.</text>
</comment>
<dbReference type="InterPro" id="IPR014762">
    <property type="entry name" value="DNA_mismatch_repair_CS"/>
</dbReference>
<dbReference type="InterPro" id="IPR013507">
    <property type="entry name" value="DNA_mismatch_S5_2-like"/>
</dbReference>
<evidence type="ECO:0000256" key="3">
    <source>
        <dbReference type="ARBA" id="ARBA00023204"/>
    </source>
</evidence>
<dbReference type="Gene3D" id="3.30.1540.20">
    <property type="entry name" value="MutL, C-terminal domain, dimerisation subdomain"/>
    <property type="match status" value="1"/>
</dbReference>
<evidence type="ECO:0000259" key="5">
    <source>
        <dbReference type="SMART" id="SM00853"/>
    </source>
</evidence>
<keyword evidence="8" id="KW-1185">Reference proteome</keyword>